<protein>
    <recommendedName>
        <fullName evidence="3">Alpha/beta hydrolase</fullName>
    </recommendedName>
</protein>
<proteinExistence type="predicted"/>
<dbReference type="Proteomes" id="UP000433945">
    <property type="component" value="Unassembled WGS sequence"/>
</dbReference>
<comment type="caution">
    <text evidence="1">The sequence shown here is derived from an EMBL/GenBank/DDBJ whole genome shotgun (WGS) entry which is preliminary data.</text>
</comment>
<evidence type="ECO:0008006" key="3">
    <source>
        <dbReference type="Google" id="ProtNLM"/>
    </source>
</evidence>
<reference evidence="1 2" key="1">
    <citation type="submission" date="2019-12" db="EMBL/GenBank/DDBJ databases">
        <authorList>
            <person name="Sun J.-Q."/>
        </authorList>
    </citation>
    <scope>NUCLEOTIDE SEQUENCE [LARGE SCALE GENOMIC DNA]</scope>
    <source>
        <strain evidence="1 2">JCM 17928</strain>
    </source>
</reference>
<name>A0A6N8HG77_9FLAO</name>
<evidence type="ECO:0000313" key="2">
    <source>
        <dbReference type="Proteomes" id="UP000433945"/>
    </source>
</evidence>
<gene>
    <name evidence="1" type="ORF">GN157_13195</name>
</gene>
<evidence type="ECO:0000313" key="1">
    <source>
        <dbReference type="EMBL" id="MUV04666.1"/>
    </source>
</evidence>
<keyword evidence="2" id="KW-1185">Reference proteome</keyword>
<dbReference type="EMBL" id="WOWP01000053">
    <property type="protein sequence ID" value="MUV04666.1"/>
    <property type="molecule type" value="Genomic_DNA"/>
</dbReference>
<organism evidence="1 2">
    <name type="scientific">Flavobacterium rakeshii</name>
    <dbReference type="NCBI Taxonomy" id="1038845"/>
    <lineage>
        <taxon>Bacteria</taxon>
        <taxon>Pseudomonadati</taxon>
        <taxon>Bacteroidota</taxon>
        <taxon>Flavobacteriia</taxon>
        <taxon>Flavobacteriales</taxon>
        <taxon>Flavobacteriaceae</taxon>
        <taxon>Flavobacterium</taxon>
    </lineage>
</organism>
<dbReference type="AlphaFoldDB" id="A0A6N8HG77"/>
<accession>A0A6N8HG77</accession>
<sequence length="220" mass="24772">MLAHITADENLSKRIAKAIYAEPGISVSSDEADEGKKTFSRFPNALSSDINLPVRLLISILISPKGEFTSQNEIINYFLDHKQLIQDLFTESFPEKDKGRIPKVDISVINFAVNSAVKLDATKTSKELSKAYKKYKVPSLLMLGESSYVERNAPMDLLRINDNITKVQYIKGVGHVLWNGLDNNNLRVKKVIDDFLNSNVSDIPNYPQRSQIDSFLNLKL</sequence>
<dbReference type="OrthoDB" id="9796770at2"/>
<dbReference type="RefSeq" id="WP_157483984.1">
    <property type="nucleotide sequence ID" value="NZ_WOWP01000053.1"/>
</dbReference>